<dbReference type="InterPro" id="IPR054129">
    <property type="entry name" value="DesT_TetR_C"/>
</dbReference>
<dbReference type="Pfam" id="PF21943">
    <property type="entry name" value="TetR_C_46"/>
    <property type="match status" value="1"/>
</dbReference>
<accession>A0A2S1RAE6</accession>
<feature type="DNA-binding region" description="H-T-H motif" evidence="4">
    <location>
        <begin position="44"/>
        <end position="63"/>
    </location>
</feature>
<dbReference type="InterPro" id="IPR050109">
    <property type="entry name" value="HTH-type_TetR-like_transc_reg"/>
</dbReference>
<dbReference type="Gene3D" id="1.10.357.10">
    <property type="entry name" value="Tetracycline Repressor, domain 2"/>
    <property type="match status" value="1"/>
</dbReference>
<gene>
    <name evidence="6" type="ORF">A6035_14910</name>
</gene>
<sequence length="218" mass="23897">MTPRPAGRRPVTTGTKRIPRAIREQQMLDSAIRVFSDLGYRSASMDTIARHASISKPMLYLYYGSKEELFAACVVRESGRLIDHLTAAATGSVGPRRRLEDVVQAFLEFVDAHTDSWNVVYRQAFAEPQFREEVEKTRTVLVDLTTDLLAQNSGDERSREVLEVVATALVGAGEAVADRVAHRSIPTSVAAGVVVELAWRGLAGDPAKSLTTPTEEKS</sequence>
<evidence type="ECO:0000256" key="1">
    <source>
        <dbReference type="ARBA" id="ARBA00023015"/>
    </source>
</evidence>
<keyword evidence="1" id="KW-0805">Transcription regulation</keyword>
<organism evidence="6 7">
    <name type="scientific">Dietzia lutea</name>
    <dbReference type="NCBI Taxonomy" id="546160"/>
    <lineage>
        <taxon>Bacteria</taxon>
        <taxon>Bacillati</taxon>
        <taxon>Actinomycetota</taxon>
        <taxon>Actinomycetes</taxon>
        <taxon>Mycobacteriales</taxon>
        <taxon>Dietziaceae</taxon>
        <taxon>Dietzia</taxon>
    </lineage>
</organism>
<dbReference type="InterPro" id="IPR036271">
    <property type="entry name" value="Tet_transcr_reg_TetR-rel_C_sf"/>
</dbReference>
<feature type="domain" description="HTH tetR-type" evidence="5">
    <location>
        <begin position="21"/>
        <end position="81"/>
    </location>
</feature>
<dbReference type="PANTHER" id="PTHR30055">
    <property type="entry name" value="HTH-TYPE TRANSCRIPTIONAL REGULATOR RUTR"/>
    <property type="match status" value="1"/>
</dbReference>
<reference evidence="6 7" key="1">
    <citation type="submission" date="2016-04" db="EMBL/GenBank/DDBJ databases">
        <title>Complete genome sequence of Dietzia lutea YIM 80766T, a strain isolated from desert soil in Egypt.</title>
        <authorList>
            <person name="Zhao J."/>
            <person name="Hu B."/>
            <person name="Geng S."/>
            <person name="Nie Y."/>
            <person name="Tang Y."/>
        </authorList>
    </citation>
    <scope>NUCLEOTIDE SEQUENCE [LARGE SCALE GENOMIC DNA]</scope>
    <source>
        <strain evidence="6 7">YIM 80766</strain>
    </source>
</reference>
<evidence type="ECO:0000259" key="5">
    <source>
        <dbReference type="PROSITE" id="PS50977"/>
    </source>
</evidence>
<dbReference type="FunFam" id="1.10.10.60:FF:000141">
    <property type="entry name" value="TetR family transcriptional regulator"/>
    <property type="match status" value="1"/>
</dbReference>
<keyword evidence="3" id="KW-0804">Transcription</keyword>
<protein>
    <submittedName>
        <fullName evidence="6">TetR family transcriptional regulator</fullName>
    </submittedName>
</protein>
<name>A0A2S1RAE6_9ACTN</name>
<keyword evidence="2 4" id="KW-0238">DNA-binding</keyword>
<dbReference type="AlphaFoldDB" id="A0A2S1RAE6"/>
<evidence type="ECO:0000313" key="7">
    <source>
        <dbReference type="Proteomes" id="UP000244928"/>
    </source>
</evidence>
<dbReference type="PROSITE" id="PS50977">
    <property type="entry name" value="HTH_TETR_2"/>
    <property type="match status" value="1"/>
</dbReference>
<dbReference type="EMBL" id="CP015449">
    <property type="protein sequence ID" value="AWH93257.1"/>
    <property type="molecule type" value="Genomic_DNA"/>
</dbReference>
<proteinExistence type="predicted"/>
<dbReference type="SUPFAM" id="SSF46689">
    <property type="entry name" value="Homeodomain-like"/>
    <property type="match status" value="1"/>
</dbReference>
<dbReference type="KEGG" id="dlu:A6035_14910"/>
<evidence type="ECO:0000256" key="3">
    <source>
        <dbReference type="ARBA" id="ARBA00023163"/>
    </source>
</evidence>
<dbReference type="GO" id="GO:0003700">
    <property type="term" value="F:DNA-binding transcription factor activity"/>
    <property type="evidence" value="ECO:0007669"/>
    <property type="project" value="TreeGrafter"/>
</dbReference>
<dbReference type="InterPro" id="IPR009057">
    <property type="entry name" value="Homeodomain-like_sf"/>
</dbReference>
<dbReference type="GO" id="GO:0000976">
    <property type="term" value="F:transcription cis-regulatory region binding"/>
    <property type="evidence" value="ECO:0007669"/>
    <property type="project" value="TreeGrafter"/>
</dbReference>
<dbReference type="PANTHER" id="PTHR30055:SF158">
    <property type="entry name" value="POSSIBLE TRANSCRIPTIONAL REGULATORY PROTEIN (PROBABLY TETR-FAMILY)"/>
    <property type="match status" value="1"/>
</dbReference>
<keyword evidence="7" id="KW-1185">Reference proteome</keyword>
<evidence type="ECO:0000256" key="4">
    <source>
        <dbReference type="PROSITE-ProRule" id="PRU00335"/>
    </source>
</evidence>
<dbReference type="SUPFAM" id="SSF48498">
    <property type="entry name" value="Tetracyclin repressor-like, C-terminal domain"/>
    <property type="match status" value="1"/>
</dbReference>
<dbReference type="Proteomes" id="UP000244928">
    <property type="component" value="Chromosome"/>
</dbReference>
<evidence type="ECO:0000313" key="6">
    <source>
        <dbReference type="EMBL" id="AWH93257.1"/>
    </source>
</evidence>
<evidence type="ECO:0000256" key="2">
    <source>
        <dbReference type="ARBA" id="ARBA00023125"/>
    </source>
</evidence>
<dbReference type="InterPro" id="IPR001647">
    <property type="entry name" value="HTH_TetR"/>
</dbReference>
<dbReference type="PRINTS" id="PR00455">
    <property type="entry name" value="HTHTETR"/>
</dbReference>
<dbReference type="Pfam" id="PF00440">
    <property type="entry name" value="TetR_N"/>
    <property type="match status" value="1"/>
</dbReference>
<dbReference type="GO" id="GO:0045892">
    <property type="term" value="P:negative regulation of DNA-templated transcription"/>
    <property type="evidence" value="ECO:0007669"/>
    <property type="project" value="UniProtKB-ARBA"/>
</dbReference>